<comment type="cofactor">
    <cofactor evidence="3">
        <name>Zn(2+)</name>
        <dbReference type="ChEBI" id="CHEBI:29105"/>
    </cofactor>
    <text evidence="3">Binds 1 zinc ion per subunit.</text>
</comment>
<dbReference type="InterPro" id="IPR032576">
    <property type="entry name" value="DUF4921"/>
</dbReference>
<dbReference type="GO" id="GO:0008270">
    <property type="term" value="F:zinc ion binding"/>
    <property type="evidence" value="ECO:0007669"/>
    <property type="project" value="InterPro"/>
</dbReference>
<feature type="binding site" evidence="3">
    <location>
        <position position="39"/>
    </location>
    <ligand>
        <name>Zn(2+)</name>
        <dbReference type="ChEBI" id="CHEBI:29105"/>
    </ligand>
</feature>
<evidence type="ECO:0000256" key="2">
    <source>
        <dbReference type="PIRSR" id="PIRSR000808-1"/>
    </source>
</evidence>
<feature type="binding site" evidence="3">
    <location>
        <position position="112"/>
    </location>
    <ligand>
        <name>Zn(2+)</name>
        <dbReference type="ChEBI" id="CHEBI:29105"/>
    </ligand>
</feature>
<dbReference type="Pfam" id="PF16268">
    <property type="entry name" value="DUF4921"/>
    <property type="match status" value="1"/>
</dbReference>
<dbReference type="EMBL" id="PCRK01000079">
    <property type="protein sequence ID" value="PIP19354.1"/>
    <property type="molecule type" value="Genomic_DNA"/>
</dbReference>
<evidence type="ECO:0000256" key="3">
    <source>
        <dbReference type="PIRSR" id="PIRSR000808-3"/>
    </source>
</evidence>
<gene>
    <name evidence="5" type="primary">galT</name>
    <name evidence="5" type="ORF">COX41_03355</name>
</gene>
<dbReference type="InterPro" id="IPR001937">
    <property type="entry name" value="GalP_UDPtransf1"/>
</dbReference>
<dbReference type="InterPro" id="IPR053177">
    <property type="entry name" value="ADP-glucose_phosphorylase"/>
</dbReference>
<keyword evidence="3" id="KW-0862">Zinc</keyword>
<dbReference type="GO" id="GO:0006012">
    <property type="term" value="P:galactose metabolic process"/>
    <property type="evidence" value="ECO:0007669"/>
    <property type="project" value="UniProtKB-UniRule"/>
</dbReference>
<evidence type="ECO:0000313" key="6">
    <source>
        <dbReference type="Proteomes" id="UP000231292"/>
    </source>
</evidence>
<dbReference type="Proteomes" id="UP000231292">
    <property type="component" value="Unassembled WGS sequence"/>
</dbReference>
<dbReference type="EC" id="2.7.7.12" evidence="1"/>
<protein>
    <recommendedName>
        <fullName evidence="1">Galactose-1-phosphate uridylyltransferase</fullName>
        <ecNumber evidence="1">2.7.7.12</ecNumber>
    </recommendedName>
</protein>
<evidence type="ECO:0000256" key="1">
    <source>
        <dbReference type="NCBIfam" id="TIGR00209"/>
    </source>
</evidence>
<feature type="binding site" evidence="3">
    <location>
        <position position="42"/>
    </location>
    <ligand>
        <name>Zn(2+)</name>
        <dbReference type="ChEBI" id="CHEBI:29105"/>
    </ligand>
</feature>
<sequence length="330" mass="38134">MGELRRDPIVGRWVIVDTDHPIAPKDFQYEQYIQKGGVCPFCYGNESMTPPEIECFREQATAPNTPGWQVRVVANKFPALQIEGDLNRRPLGLYDMSNGVGAHEVVIESPYHAKDIPDLLPDEVENYIKMCGRRAIDLAKDKRFKYLMFFRNYGPSAGASLEHPHTQIVALPMVPKNVVEEISGAKSYFDYRERCIFCDMIRQEAQEQERIVLENKFFLSFCPFVSRFPFEVWIIPKQHSGYFCHMSNEEMRALAAILRETIAKVKNIFPNLSYNYIIHVAPINGDTDIEYYHWHIEFMPKLTQVAGFEWGTGFYIDPITPELAAKYLKS</sequence>
<accession>A0A2G9YJG6</accession>
<dbReference type="PANTHER" id="PTHR42763">
    <property type="entry name" value="ADP-GLUCOSE PHOSPHORYLASE"/>
    <property type="match status" value="1"/>
</dbReference>
<dbReference type="Gene3D" id="3.30.428.10">
    <property type="entry name" value="HIT-like"/>
    <property type="match status" value="2"/>
</dbReference>
<evidence type="ECO:0000313" key="5">
    <source>
        <dbReference type="EMBL" id="PIP19354.1"/>
    </source>
</evidence>
<dbReference type="GO" id="GO:0008108">
    <property type="term" value="F:UDP-glucose:hexose-1-phosphate uridylyltransferase activity"/>
    <property type="evidence" value="ECO:0007669"/>
    <property type="project" value="UniProtKB-UniRule"/>
</dbReference>
<feature type="domain" description="DUF4921" evidence="4">
    <location>
        <begin position="119"/>
        <end position="322"/>
    </location>
</feature>
<dbReference type="InterPro" id="IPR036265">
    <property type="entry name" value="HIT-like_sf"/>
</dbReference>
<keyword evidence="3" id="KW-0479">Metal-binding</keyword>
<dbReference type="PANTHER" id="PTHR42763:SF1">
    <property type="entry name" value="UDP-GLUCOSE--HEXOSE-1-PHOSPHATE URIDYLYLTRANSFERASE"/>
    <property type="match status" value="1"/>
</dbReference>
<dbReference type="PIRSF" id="PIRSF000808">
    <property type="entry name" value="GalT"/>
    <property type="match status" value="1"/>
</dbReference>
<dbReference type="SUPFAM" id="SSF54197">
    <property type="entry name" value="HIT-like"/>
    <property type="match status" value="2"/>
</dbReference>
<keyword evidence="5" id="KW-0808">Transferase</keyword>
<reference evidence="5 6" key="1">
    <citation type="submission" date="2017-09" db="EMBL/GenBank/DDBJ databases">
        <title>Depth-based differentiation of microbial function through sediment-hosted aquifers and enrichment of novel symbionts in the deep terrestrial subsurface.</title>
        <authorList>
            <person name="Probst A.J."/>
            <person name="Ladd B."/>
            <person name="Jarett J.K."/>
            <person name="Geller-Mcgrath D.E."/>
            <person name="Sieber C.M."/>
            <person name="Emerson J.B."/>
            <person name="Anantharaman K."/>
            <person name="Thomas B.C."/>
            <person name="Malmstrom R."/>
            <person name="Stieglmeier M."/>
            <person name="Klingl A."/>
            <person name="Woyke T."/>
            <person name="Ryan C.M."/>
            <person name="Banfield J.F."/>
        </authorList>
    </citation>
    <scope>NUCLEOTIDE SEQUENCE [LARGE SCALE GENOMIC DNA]</scope>
    <source>
        <strain evidence="5">CG23_combo_of_CG06-09_8_20_14_all_41_10</strain>
    </source>
</reference>
<name>A0A2G9YJG6_9BACT</name>
<organism evidence="5 6">
    <name type="scientific">Candidatus Sherwoodlollariibacterium unditelluris</name>
    <dbReference type="NCBI Taxonomy" id="1974757"/>
    <lineage>
        <taxon>Bacteria</taxon>
        <taxon>Pseudomonadati</taxon>
        <taxon>Candidatus Omnitrophota</taxon>
        <taxon>Candidatus Sherwoodlollariibacterium</taxon>
    </lineage>
</organism>
<comment type="caution">
    <text evidence="5">The sequence shown here is derived from an EMBL/GenBank/DDBJ whole genome shotgun (WGS) entry which is preliminary data.</text>
</comment>
<dbReference type="NCBIfam" id="TIGR00209">
    <property type="entry name" value="galT_1"/>
    <property type="match status" value="1"/>
</dbReference>
<feature type="binding site" evidence="3">
    <location>
        <position position="163"/>
    </location>
    <ligand>
        <name>Zn(2+)</name>
        <dbReference type="ChEBI" id="CHEBI:29105"/>
    </ligand>
</feature>
<evidence type="ECO:0000259" key="4">
    <source>
        <dbReference type="Pfam" id="PF16268"/>
    </source>
</evidence>
<feature type="active site" description="Tele-UMP-histidine intermediate" evidence="2">
    <location>
        <position position="165"/>
    </location>
</feature>
<keyword evidence="5" id="KW-0548">Nucleotidyltransferase</keyword>
<dbReference type="AlphaFoldDB" id="A0A2G9YJG6"/>
<proteinExistence type="predicted"/>